<dbReference type="SUPFAM" id="SSF48452">
    <property type="entry name" value="TPR-like"/>
    <property type="match status" value="1"/>
</dbReference>
<evidence type="ECO:0000313" key="3">
    <source>
        <dbReference type="Proteomes" id="UP000023152"/>
    </source>
</evidence>
<dbReference type="Proteomes" id="UP000023152">
    <property type="component" value="Unassembled WGS sequence"/>
</dbReference>
<feature type="region of interest" description="Disordered" evidence="1">
    <location>
        <begin position="48"/>
        <end position="81"/>
    </location>
</feature>
<dbReference type="EMBL" id="ASPP01022655">
    <property type="protein sequence ID" value="ETO11208.1"/>
    <property type="molecule type" value="Genomic_DNA"/>
</dbReference>
<reference evidence="2 3" key="1">
    <citation type="journal article" date="2013" name="Curr. Biol.">
        <title>The Genome of the Foraminiferan Reticulomyxa filosa.</title>
        <authorList>
            <person name="Glockner G."/>
            <person name="Hulsmann N."/>
            <person name="Schleicher M."/>
            <person name="Noegel A.A."/>
            <person name="Eichinger L."/>
            <person name="Gallinger C."/>
            <person name="Pawlowski J."/>
            <person name="Sierra R."/>
            <person name="Euteneuer U."/>
            <person name="Pillet L."/>
            <person name="Moustafa A."/>
            <person name="Platzer M."/>
            <person name="Groth M."/>
            <person name="Szafranski K."/>
            <person name="Schliwa M."/>
        </authorList>
    </citation>
    <scope>NUCLEOTIDE SEQUENCE [LARGE SCALE GENOMIC DNA]</scope>
</reference>
<accession>X6MB16</accession>
<feature type="non-terminal residue" evidence="2">
    <location>
        <position position="1"/>
    </location>
</feature>
<dbReference type="InterPro" id="IPR011990">
    <property type="entry name" value="TPR-like_helical_dom_sf"/>
</dbReference>
<dbReference type="OrthoDB" id="1914839at2759"/>
<comment type="caution">
    <text evidence="2">The sequence shown here is derived from an EMBL/GenBank/DDBJ whole genome shotgun (WGS) entry which is preliminary data.</text>
</comment>
<keyword evidence="3" id="KW-1185">Reference proteome</keyword>
<dbReference type="AlphaFoldDB" id="X6MB16"/>
<evidence type="ECO:0000256" key="1">
    <source>
        <dbReference type="SAM" id="MobiDB-lite"/>
    </source>
</evidence>
<feature type="non-terminal residue" evidence="2">
    <location>
        <position position="258"/>
    </location>
</feature>
<proteinExistence type="predicted"/>
<protein>
    <submittedName>
        <fullName evidence="2">Uncharacterized protein</fullName>
    </submittedName>
</protein>
<sequence>AFLQSIELSPNAIPSNYLYVGQQCFGMDAVKAFTKAIELMEQQLKEKKMNHSEGNGNKKTAMEVETETETGTETKKEERLSTAQLRKEIARAHVSISELYMTDLCEEENAESECNSHLSSALETSPMDAEVHCTLGELRLIQDKQSEALEHFNKALLCIAKSSKSKTPLLLHTDSNDTKKDDDDDDDDDAWDDMTIDSFLKLAKLGMELNEFDNVLKIVYGVLQCDDNVGEAWALGSLAHYRLGRFEDASIWLENANA</sequence>
<evidence type="ECO:0000313" key="2">
    <source>
        <dbReference type="EMBL" id="ETO11208.1"/>
    </source>
</evidence>
<dbReference type="Gene3D" id="1.25.40.10">
    <property type="entry name" value="Tetratricopeptide repeat domain"/>
    <property type="match status" value="1"/>
</dbReference>
<name>X6MB16_RETFI</name>
<feature type="compositionally biased region" description="Basic and acidic residues" evidence="1">
    <location>
        <begin position="72"/>
        <end position="81"/>
    </location>
</feature>
<gene>
    <name evidence="2" type="ORF">RFI_26168</name>
</gene>
<organism evidence="2 3">
    <name type="scientific">Reticulomyxa filosa</name>
    <dbReference type="NCBI Taxonomy" id="46433"/>
    <lineage>
        <taxon>Eukaryota</taxon>
        <taxon>Sar</taxon>
        <taxon>Rhizaria</taxon>
        <taxon>Retaria</taxon>
        <taxon>Foraminifera</taxon>
        <taxon>Monothalamids</taxon>
        <taxon>Reticulomyxidae</taxon>
        <taxon>Reticulomyxa</taxon>
    </lineage>
</organism>